<comment type="caution">
    <text evidence="9">The sequence shown here is derived from an EMBL/GenBank/DDBJ whole genome shotgun (WGS) entry which is preliminary data.</text>
</comment>
<evidence type="ECO:0000313" key="9">
    <source>
        <dbReference type="EMBL" id="PRY46208.1"/>
    </source>
</evidence>
<dbReference type="PANTHER" id="PTHR35007:SF4">
    <property type="entry name" value="CONSERVED TRANSMEMBRANE PROTEIN-RELATED"/>
    <property type="match status" value="1"/>
</dbReference>
<feature type="signal peptide" evidence="7">
    <location>
        <begin position="1"/>
        <end position="26"/>
    </location>
</feature>
<dbReference type="EMBL" id="PVTF01000001">
    <property type="protein sequence ID" value="PRY46208.1"/>
    <property type="molecule type" value="Genomic_DNA"/>
</dbReference>
<dbReference type="PANTHER" id="PTHR35007">
    <property type="entry name" value="INTEGRAL MEMBRANE PROTEIN-RELATED"/>
    <property type="match status" value="1"/>
</dbReference>
<dbReference type="AlphaFoldDB" id="A0A2T0TL14"/>
<evidence type="ECO:0000256" key="6">
    <source>
        <dbReference type="SAM" id="Phobius"/>
    </source>
</evidence>
<feature type="domain" description="Type II secretion system protein GspF" evidence="8">
    <location>
        <begin position="104"/>
        <end position="224"/>
    </location>
</feature>
<name>A0A2T0TL14_9PSEU</name>
<dbReference type="Pfam" id="PF00482">
    <property type="entry name" value="T2SSF"/>
    <property type="match status" value="1"/>
</dbReference>
<evidence type="ECO:0000256" key="2">
    <source>
        <dbReference type="ARBA" id="ARBA00022475"/>
    </source>
</evidence>
<accession>A0A2T0TL14</accession>
<organism evidence="9 10">
    <name type="scientific">Umezawaea tangerina</name>
    <dbReference type="NCBI Taxonomy" id="84725"/>
    <lineage>
        <taxon>Bacteria</taxon>
        <taxon>Bacillati</taxon>
        <taxon>Actinomycetota</taxon>
        <taxon>Actinomycetes</taxon>
        <taxon>Pseudonocardiales</taxon>
        <taxon>Pseudonocardiaceae</taxon>
        <taxon>Umezawaea</taxon>
    </lineage>
</organism>
<evidence type="ECO:0000256" key="7">
    <source>
        <dbReference type="SAM" id="SignalP"/>
    </source>
</evidence>
<gene>
    <name evidence="9" type="ORF">CLV43_101480</name>
</gene>
<evidence type="ECO:0000313" key="10">
    <source>
        <dbReference type="Proteomes" id="UP000239494"/>
    </source>
</evidence>
<keyword evidence="5 6" id="KW-0472">Membrane</keyword>
<keyword evidence="7" id="KW-0732">Signal</keyword>
<dbReference type="InterPro" id="IPR018076">
    <property type="entry name" value="T2SS_GspF_dom"/>
</dbReference>
<evidence type="ECO:0000256" key="3">
    <source>
        <dbReference type="ARBA" id="ARBA00022692"/>
    </source>
</evidence>
<feature type="transmembrane region" description="Helical" evidence="6">
    <location>
        <begin position="50"/>
        <end position="78"/>
    </location>
</feature>
<keyword evidence="4 6" id="KW-1133">Transmembrane helix</keyword>
<evidence type="ECO:0000256" key="4">
    <source>
        <dbReference type="ARBA" id="ARBA00022989"/>
    </source>
</evidence>
<keyword evidence="10" id="KW-1185">Reference proteome</keyword>
<feature type="chain" id="PRO_5015400633" evidence="7">
    <location>
        <begin position="27"/>
        <end position="272"/>
    </location>
</feature>
<feature type="transmembrane region" description="Helical" evidence="6">
    <location>
        <begin position="243"/>
        <end position="263"/>
    </location>
</feature>
<evidence type="ECO:0000256" key="5">
    <source>
        <dbReference type="ARBA" id="ARBA00023136"/>
    </source>
</evidence>
<evidence type="ECO:0000259" key="8">
    <source>
        <dbReference type="Pfam" id="PF00482"/>
    </source>
</evidence>
<keyword evidence="2" id="KW-1003">Cell membrane</keyword>
<dbReference type="Proteomes" id="UP000239494">
    <property type="component" value="Unassembled WGS sequence"/>
</dbReference>
<sequence>MNGGYPMTSLSLATLATALLVLPASAATRRLRALAPPDHRLTRRPHRSVVVVTCCVLVGLVGGPASLVATALIGTVLWRAGRSRAERRSRLAATATIAAGLAAFVAELKAGAHPAAAASGAAQDSEEPATTVLTTIASTARLGGDVDTALTTLAATRPELTAALGPLTRAWSLSDSHGVPLADVLDAVRRDLERRVSFAAQVKARMAGPEASAAILAALPALGVLLGELSGAHPLHVLTSTTAGQVLLVLGALLISAGLLWSARLTDQAVRS</sequence>
<reference evidence="9 10" key="1">
    <citation type="submission" date="2018-03" db="EMBL/GenBank/DDBJ databases">
        <title>Genomic Encyclopedia of Archaeal and Bacterial Type Strains, Phase II (KMG-II): from individual species to whole genera.</title>
        <authorList>
            <person name="Goeker M."/>
        </authorList>
    </citation>
    <scope>NUCLEOTIDE SEQUENCE [LARGE SCALE GENOMIC DNA]</scope>
    <source>
        <strain evidence="9 10">DSM 44720</strain>
    </source>
</reference>
<dbReference type="GO" id="GO:0005886">
    <property type="term" value="C:plasma membrane"/>
    <property type="evidence" value="ECO:0007669"/>
    <property type="project" value="UniProtKB-SubCell"/>
</dbReference>
<evidence type="ECO:0000256" key="1">
    <source>
        <dbReference type="ARBA" id="ARBA00004651"/>
    </source>
</evidence>
<keyword evidence="3 6" id="KW-0812">Transmembrane</keyword>
<protein>
    <submittedName>
        <fullName evidence="9">Tight adherence protein B</fullName>
    </submittedName>
</protein>
<proteinExistence type="predicted"/>
<comment type="subcellular location">
    <subcellularLocation>
        <location evidence="1">Cell membrane</location>
        <topology evidence="1">Multi-pass membrane protein</topology>
    </subcellularLocation>
</comment>
<feature type="transmembrane region" description="Helical" evidence="6">
    <location>
        <begin position="213"/>
        <end position="231"/>
    </location>
</feature>